<evidence type="ECO:0000313" key="1">
    <source>
        <dbReference type="EMBL" id="GES40040.1"/>
    </source>
</evidence>
<comment type="caution">
    <text evidence="1">The sequence shown here is derived from an EMBL/GenBank/DDBJ whole genome shotgun (WGS) entry which is preliminary data.</text>
</comment>
<name>A0ABQ0YUG6_9NOCA</name>
<dbReference type="EMBL" id="BLAH01000172">
    <property type="protein sequence ID" value="GES40040.1"/>
    <property type="molecule type" value="Genomic_DNA"/>
</dbReference>
<accession>A0ABQ0YUG6</accession>
<dbReference type="Proteomes" id="UP000325466">
    <property type="component" value="Unassembled WGS sequence"/>
</dbReference>
<proteinExistence type="predicted"/>
<protein>
    <recommendedName>
        <fullName evidence="3">HNH endonuclease</fullName>
    </recommendedName>
</protein>
<evidence type="ECO:0008006" key="3">
    <source>
        <dbReference type="Google" id="ProtNLM"/>
    </source>
</evidence>
<dbReference type="RefSeq" id="WP_253261086.1">
    <property type="nucleotide sequence ID" value="NZ_BLAH01000172.1"/>
</dbReference>
<gene>
    <name evidence="1" type="ORF">RAJCM14343_5318</name>
</gene>
<keyword evidence="2" id="KW-1185">Reference proteome</keyword>
<reference evidence="1 2" key="1">
    <citation type="journal article" date="2018" name="Biodegradation">
        <title>1,4-Dioxane degradation characteristics of Rhodococcus aetherivorans JCM 14343.</title>
        <authorList>
            <person name="Inoue D."/>
            <person name="Tsunoda T."/>
            <person name="Yamamoto N."/>
            <person name="Ike M."/>
            <person name="Sei K."/>
        </authorList>
    </citation>
    <scope>NUCLEOTIDE SEQUENCE [LARGE SCALE GENOMIC DNA]</scope>
    <source>
        <strain evidence="1 2">JCM 14343</strain>
    </source>
</reference>
<sequence>MSLLVPTEFPFDPHWAMSQSHIAFWELFPTLDHPVPVARGGADEESNWVSTSMLHNSAKANGTLDELGWTLVPPGDHTRWDGLTGWFVEHLRTHPEMLTDPYLARWFRASAEIRSELP</sequence>
<evidence type="ECO:0000313" key="2">
    <source>
        <dbReference type="Proteomes" id="UP000325466"/>
    </source>
</evidence>
<organism evidence="1 2">
    <name type="scientific">Rhodococcus aetherivorans</name>
    <dbReference type="NCBI Taxonomy" id="191292"/>
    <lineage>
        <taxon>Bacteria</taxon>
        <taxon>Bacillati</taxon>
        <taxon>Actinomycetota</taxon>
        <taxon>Actinomycetes</taxon>
        <taxon>Mycobacteriales</taxon>
        <taxon>Nocardiaceae</taxon>
        <taxon>Rhodococcus</taxon>
    </lineage>
</organism>